<dbReference type="Gene3D" id="3.40.30.10">
    <property type="entry name" value="Glutaredoxin"/>
    <property type="match status" value="1"/>
</dbReference>
<dbReference type="PROSITE" id="PS50405">
    <property type="entry name" value="GST_CTER"/>
    <property type="match status" value="1"/>
</dbReference>
<feature type="domain" description="GST C-terminal" evidence="2">
    <location>
        <begin position="86"/>
        <end position="252"/>
    </location>
</feature>
<gene>
    <name evidence="3" type="ORF">EZI54_14300</name>
</gene>
<evidence type="ECO:0000259" key="1">
    <source>
        <dbReference type="PROSITE" id="PS50404"/>
    </source>
</evidence>
<dbReference type="InterPro" id="IPR010987">
    <property type="entry name" value="Glutathione-S-Trfase_C-like"/>
</dbReference>
<proteinExistence type="predicted"/>
<reference evidence="3 4" key="1">
    <citation type="submission" date="2019-02" db="EMBL/GenBank/DDBJ databases">
        <title>Marinobacter halodurans sp. nov., a marine bacterium isolated from sea tidal flat.</title>
        <authorList>
            <person name="Yoo Y."/>
            <person name="Lee D.W."/>
            <person name="Kim B.S."/>
            <person name="Kim J.-J."/>
        </authorList>
    </citation>
    <scope>NUCLEOTIDE SEQUENCE [LARGE SCALE GENOMIC DNA]</scope>
    <source>
        <strain evidence="3 4">YJ-S3-2</strain>
    </source>
</reference>
<feature type="domain" description="GST N-terminal" evidence="1">
    <location>
        <begin position="2"/>
        <end position="80"/>
    </location>
</feature>
<dbReference type="InterPro" id="IPR036282">
    <property type="entry name" value="Glutathione-S-Trfase_C_sf"/>
</dbReference>
<dbReference type="InterPro" id="IPR040079">
    <property type="entry name" value="Glutathione_S-Trfase"/>
</dbReference>
<dbReference type="SUPFAM" id="SSF52833">
    <property type="entry name" value="Thioredoxin-like"/>
    <property type="match status" value="1"/>
</dbReference>
<dbReference type="CDD" id="cd00570">
    <property type="entry name" value="GST_N_family"/>
    <property type="match status" value="1"/>
</dbReference>
<dbReference type="PROSITE" id="PS50404">
    <property type="entry name" value="GST_NTER"/>
    <property type="match status" value="1"/>
</dbReference>
<evidence type="ECO:0000313" key="4">
    <source>
        <dbReference type="Proteomes" id="UP000313645"/>
    </source>
</evidence>
<accession>A0ABY1ZIL9</accession>
<dbReference type="SFLD" id="SFLDS00019">
    <property type="entry name" value="Glutathione_Transferase_(cytos"/>
    <property type="match status" value="1"/>
</dbReference>
<dbReference type="PANTHER" id="PTHR43968">
    <property type="match status" value="1"/>
</dbReference>
<dbReference type="InterPro" id="IPR050983">
    <property type="entry name" value="GST_Omega/HSP26"/>
</dbReference>
<comment type="caution">
    <text evidence="3">The sequence shown here is derived from an EMBL/GenBank/DDBJ whole genome shotgun (WGS) entry which is preliminary data.</text>
</comment>
<dbReference type="EMBL" id="SJDL01000023">
    <property type="protein sequence ID" value="TBW54281.1"/>
    <property type="molecule type" value="Genomic_DNA"/>
</dbReference>
<evidence type="ECO:0000313" key="3">
    <source>
        <dbReference type="EMBL" id="TBW54281.1"/>
    </source>
</evidence>
<dbReference type="RefSeq" id="WP_131482564.1">
    <property type="nucleotide sequence ID" value="NZ_SJDL01000023.1"/>
</dbReference>
<dbReference type="Pfam" id="PF00043">
    <property type="entry name" value="GST_C"/>
    <property type="match status" value="1"/>
</dbReference>
<evidence type="ECO:0000259" key="2">
    <source>
        <dbReference type="PROSITE" id="PS50405"/>
    </source>
</evidence>
<dbReference type="Pfam" id="PF13417">
    <property type="entry name" value="GST_N_3"/>
    <property type="match status" value="1"/>
</dbReference>
<organism evidence="3 4">
    <name type="scientific">Marinobacter halodurans</name>
    <dbReference type="NCBI Taxonomy" id="2528979"/>
    <lineage>
        <taxon>Bacteria</taxon>
        <taxon>Pseudomonadati</taxon>
        <taxon>Pseudomonadota</taxon>
        <taxon>Gammaproteobacteria</taxon>
        <taxon>Pseudomonadales</taxon>
        <taxon>Marinobacteraceae</taxon>
        <taxon>Marinobacter</taxon>
    </lineage>
</organism>
<dbReference type="InterPro" id="IPR004045">
    <property type="entry name" value="Glutathione_S-Trfase_N"/>
</dbReference>
<name>A0ABY1ZIL9_9GAMM</name>
<protein>
    <submittedName>
        <fullName evidence="3">Glutathione S-transferase family protein</fullName>
    </submittedName>
</protein>
<dbReference type="SUPFAM" id="SSF47616">
    <property type="entry name" value="GST C-terminal domain-like"/>
    <property type="match status" value="1"/>
</dbReference>
<keyword evidence="4" id="KW-1185">Reference proteome</keyword>
<dbReference type="Proteomes" id="UP000313645">
    <property type="component" value="Unassembled WGS sequence"/>
</dbReference>
<sequence length="252" mass="29357">MAKPVLYQFPVSHYCEKVRWALDIKKVDYEARNLLPLFHMPVIFRRTRQNKVPVLKLDGRYIADSATIIQTLEERFPSAPALFPKDESEREEALEWAAFADREIGPHMRRTAYYYLLDHPRLMFEILTEGQNTVGRMAFRTSQRVVIRAMKEGMGITERGYRRSRDRLVAALDRLDQALADRTYLVGERFSVADLTTAALLSPLVLPPEAPFQFPGEIPPELQQFMDEFAERPSVDWVRRMYREHRGRPATA</sequence>
<dbReference type="InterPro" id="IPR004046">
    <property type="entry name" value="GST_C"/>
</dbReference>
<dbReference type="Gene3D" id="1.20.1050.10">
    <property type="match status" value="1"/>
</dbReference>
<dbReference type="PANTHER" id="PTHR43968:SF6">
    <property type="entry name" value="GLUTATHIONE S-TRANSFERASE OMEGA"/>
    <property type="match status" value="1"/>
</dbReference>
<dbReference type="InterPro" id="IPR036249">
    <property type="entry name" value="Thioredoxin-like_sf"/>
</dbReference>